<sequence>MAGRCSRRARRPDGCVTTPLAPEQQTGASQNFYLLPFKLLCIPRWPSNTASHARHQPVQDVHSFHSRPLRGILSPLATDPSVSLLATQQALIGLFLSTFIAYDFLGT</sequence>
<gene>
    <name evidence="2" type="ORF">E2C01_061093</name>
</gene>
<reference evidence="2 3" key="1">
    <citation type="submission" date="2019-05" db="EMBL/GenBank/DDBJ databases">
        <title>Another draft genome of Portunus trituberculatus and its Hox gene families provides insights of decapod evolution.</title>
        <authorList>
            <person name="Jeong J.-H."/>
            <person name="Song I."/>
            <person name="Kim S."/>
            <person name="Choi T."/>
            <person name="Kim D."/>
            <person name="Ryu S."/>
            <person name="Kim W."/>
        </authorList>
    </citation>
    <scope>NUCLEOTIDE SEQUENCE [LARGE SCALE GENOMIC DNA]</scope>
    <source>
        <tissue evidence="2">Muscle</tissue>
    </source>
</reference>
<evidence type="ECO:0000313" key="2">
    <source>
        <dbReference type="EMBL" id="MPC66935.1"/>
    </source>
</evidence>
<dbReference type="Proteomes" id="UP000324222">
    <property type="component" value="Unassembled WGS sequence"/>
</dbReference>
<evidence type="ECO:0000256" key="1">
    <source>
        <dbReference type="SAM" id="MobiDB-lite"/>
    </source>
</evidence>
<proteinExistence type="predicted"/>
<dbReference type="EMBL" id="VSRR010025537">
    <property type="protein sequence ID" value="MPC66935.1"/>
    <property type="molecule type" value="Genomic_DNA"/>
</dbReference>
<dbReference type="AlphaFoldDB" id="A0A5B7HBC5"/>
<feature type="compositionally biased region" description="Basic residues" evidence="1">
    <location>
        <begin position="1"/>
        <end position="10"/>
    </location>
</feature>
<name>A0A5B7HBC5_PORTR</name>
<keyword evidence="3" id="KW-1185">Reference proteome</keyword>
<evidence type="ECO:0000313" key="3">
    <source>
        <dbReference type="Proteomes" id="UP000324222"/>
    </source>
</evidence>
<comment type="caution">
    <text evidence="2">The sequence shown here is derived from an EMBL/GenBank/DDBJ whole genome shotgun (WGS) entry which is preliminary data.</text>
</comment>
<protein>
    <submittedName>
        <fullName evidence="2">Uncharacterized protein</fullName>
    </submittedName>
</protein>
<accession>A0A5B7HBC5</accession>
<feature type="region of interest" description="Disordered" evidence="1">
    <location>
        <begin position="1"/>
        <end position="22"/>
    </location>
</feature>
<organism evidence="2 3">
    <name type="scientific">Portunus trituberculatus</name>
    <name type="common">Swimming crab</name>
    <name type="synonym">Neptunus trituberculatus</name>
    <dbReference type="NCBI Taxonomy" id="210409"/>
    <lineage>
        <taxon>Eukaryota</taxon>
        <taxon>Metazoa</taxon>
        <taxon>Ecdysozoa</taxon>
        <taxon>Arthropoda</taxon>
        <taxon>Crustacea</taxon>
        <taxon>Multicrustacea</taxon>
        <taxon>Malacostraca</taxon>
        <taxon>Eumalacostraca</taxon>
        <taxon>Eucarida</taxon>
        <taxon>Decapoda</taxon>
        <taxon>Pleocyemata</taxon>
        <taxon>Brachyura</taxon>
        <taxon>Eubrachyura</taxon>
        <taxon>Portunoidea</taxon>
        <taxon>Portunidae</taxon>
        <taxon>Portuninae</taxon>
        <taxon>Portunus</taxon>
    </lineage>
</organism>